<accession>A0ABP0RW69</accession>
<sequence>MNSLIQSLGPHTALASWNSLGAMDLRLKTRRRICICSSKRVLVCALAGILAPSFTVSRSLQRRGHPTSREAVEAEVVQRCQSDEDQFDYVLPVGPACPFRSEMMVRGNFEQDLAMLHLNAASKSGEFDALVRQIAAGIQPDPRQKKKVGFDLKQQGDHLKSLLDDMEDAVDFQVIESYHLMELKAKKMGAISARTVEKMTSWQGTGIMAEADGMMVPPPPIGVDPVALSKAAPAGRGGWQSQPNAPRVLPFEEESFLISPEARLLGAEYAKLSKEHGELVNFGGKFGDFDQAGKEFYIDKMLEVTTRWSSLLSDTRRLGIEPVRPYVAFSQEYLGQSGLSPQDFREMVDEVHQLLRRKADPTSR</sequence>
<dbReference type="EMBL" id="CAXAMN010026628">
    <property type="protein sequence ID" value="CAK9104559.1"/>
    <property type="molecule type" value="Genomic_DNA"/>
</dbReference>
<protein>
    <submittedName>
        <fullName evidence="1">Uncharacterized protein</fullName>
    </submittedName>
</protein>
<organism evidence="1 2">
    <name type="scientific">Durusdinium trenchii</name>
    <dbReference type="NCBI Taxonomy" id="1381693"/>
    <lineage>
        <taxon>Eukaryota</taxon>
        <taxon>Sar</taxon>
        <taxon>Alveolata</taxon>
        <taxon>Dinophyceae</taxon>
        <taxon>Suessiales</taxon>
        <taxon>Symbiodiniaceae</taxon>
        <taxon>Durusdinium</taxon>
    </lineage>
</organism>
<reference evidence="1 2" key="1">
    <citation type="submission" date="2024-02" db="EMBL/GenBank/DDBJ databases">
        <authorList>
            <person name="Chen Y."/>
            <person name="Shah S."/>
            <person name="Dougan E. K."/>
            <person name="Thang M."/>
            <person name="Chan C."/>
        </authorList>
    </citation>
    <scope>NUCLEOTIDE SEQUENCE [LARGE SCALE GENOMIC DNA]</scope>
</reference>
<dbReference type="Pfam" id="PF08855">
    <property type="entry name" value="DUF1825"/>
    <property type="match status" value="1"/>
</dbReference>
<dbReference type="Proteomes" id="UP001642484">
    <property type="component" value="Unassembled WGS sequence"/>
</dbReference>
<keyword evidence="2" id="KW-1185">Reference proteome</keyword>
<evidence type="ECO:0000313" key="2">
    <source>
        <dbReference type="Proteomes" id="UP001642484"/>
    </source>
</evidence>
<comment type="caution">
    <text evidence="1">The sequence shown here is derived from an EMBL/GenBank/DDBJ whole genome shotgun (WGS) entry which is preliminary data.</text>
</comment>
<evidence type="ECO:0000313" key="1">
    <source>
        <dbReference type="EMBL" id="CAK9104559.1"/>
    </source>
</evidence>
<name>A0ABP0RW69_9DINO</name>
<gene>
    <name evidence="1" type="ORF">CCMP2556_LOCUS49009</name>
</gene>
<dbReference type="InterPro" id="IPR014954">
    <property type="entry name" value="DUF1825"/>
</dbReference>
<proteinExistence type="predicted"/>